<evidence type="ECO:0000313" key="3">
    <source>
        <dbReference type="EMBL" id="PKZ64588.1"/>
    </source>
</evidence>
<dbReference type="EMBL" id="PKJC01000012">
    <property type="protein sequence ID" value="PKZ64588.1"/>
    <property type="molecule type" value="Genomic_DNA"/>
</dbReference>
<dbReference type="PANTHER" id="PTHR42993:SF1">
    <property type="entry name" value="MAOC-LIKE DEHYDRATASE DOMAIN-CONTAINING PROTEIN"/>
    <property type="match status" value="1"/>
</dbReference>
<dbReference type="Pfam" id="PF13452">
    <property type="entry name" value="FAS1_DH_region"/>
    <property type="match status" value="1"/>
</dbReference>
<protein>
    <submittedName>
        <fullName evidence="3">DNA-binding protein</fullName>
    </submittedName>
</protein>
<proteinExistence type="predicted"/>
<dbReference type="SUPFAM" id="SSF54637">
    <property type="entry name" value="Thioesterase/thiol ester dehydrase-isomerase"/>
    <property type="match status" value="1"/>
</dbReference>
<evidence type="ECO:0000313" key="4">
    <source>
        <dbReference type="Proteomes" id="UP000234662"/>
    </source>
</evidence>
<organism evidence="3 4">
    <name type="scientific">Gordonia terrae</name>
    <dbReference type="NCBI Taxonomy" id="2055"/>
    <lineage>
        <taxon>Bacteria</taxon>
        <taxon>Bacillati</taxon>
        <taxon>Actinomycetota</taxon>
        <taxon>Actinomycetes</taxon>
        <taxon>Mycobacteriales</taxon>
        <taxon>Gordoniaceae</taxon>
        <taxon>Gordonia</taxon>
    </lineage>
</organism>
<dbReference type="RefSeq" id="WP_101820884.1">
    <property type="nucleotide sequence ID" value="NZ_PKJC01000012.1"/>
</dbReference>
<dbReference type="Pfam" id="PF01796">
    <property type="entry name" value="OB_ChsH2_C"/>
    <property type="match status" value="1"/>
</dbReference>
<dbReference type="Proteomes" id="UP000234662">
    <property type="component" value="Unassembled WGS sequence"/>
</dbReference>
<feature type="domain" description="ChsH2 C-terminal OB-fold" evidence="1">
    <location>
        <begin position="262"/>
        <end position="323"/>
    </location>
</feature>
<evidence type="ECO:0000259" key="2">
    <source>
        <dbReference type="Pfam" id="PF13452"/>
    </source>
</evidence>
<dbReference type="CDD" id="cd03441">
    <property type="entry name" value="R_hydratase_like"/>
    <property type="match status" value="1"/>
</dbReference>
<name>A0A2I1R659_9ACTN</name>
<dbReference type="SUPFAM" id="SSF50249">
    <property type="entry name" value="Nucleic acid-binding proteins"/>
    <property type="match status" value="1"/>
</dbReference>
<keyword evidence="3" id="KW-0238">DNA-binding</keyword>
<dbReference type="AlphaFoldDB" id="A0A2I1R659"/>
<feature type="domain" description="FAS1-like dehydratase" evidence="2">
    <location>
        <begin position="35"/>
        <end position="163"/>
    </location>
</feature>
<dbReference type="STRING" id="2055.BCM27_04345"/>
<sequence>MSAPELARDGVTGDEAIRAAAQEIIDAGPSAPVTGRDPINQPMINNWVEAMGDTNPVYTDADAARDAGHPGIVAPPAMAQVWTMRGLHGVRTADDPLGRASELFDEAGFTSVVATNCDTVYHRYTRPGEEVALSAELVEVVGPKNTALGEGWFFTTKNVWSVGDGSGTREVVAEMRFRILKFRPAARTTATEQAPVADVPADLDPARLLKPSASRDTAFFWEGVAAHELRIQRDGHGVLRHPPVPATWKPRAADGTVPPTEYVVAAGTGTIYSYVVHRAPKVPGRQLPFVVALVELDEGVRMLGELRGVEPDEVSIGMRVRATYLDFPADEETGADPWTLHAWEAATTTEGAPA</sequence>
<dbReference type="Gene3D" id="3.10.129.10">
    <property type="entry name" value="Hotdog Thioesterase"/>
    <property type="match status" value="1"/>
</dbReference>
<dbReference type="GO" id="GO:0003677">
    <property type="term" value="F:DNA binding"/>
    <property type="evidence" value="ECO:0007669"/>
    <property type="project" value="UniProtKB-KW"/>
</dbReference>
<dbReference type="InterPro" id="IPR029069">
    <property type="entry name" value="HotDog_dom_sf"/>
</dbReference>
<dbReference type="InterPro" id="IPR039569">
    <property type="entry name" value="FAS1-like_DH_region"/>
</dbReference>
<comment type="caution">
    <text evidence="3">The sequence shown here is derived from an EMBL/GenBank/DDBJ whole genome shotgun (WGS) entry which is preliminary data.</text>
</comment>
<accession>A0A2I1R659</accession>
<reference evidence="3 4" key="1">
    <citation type="submission" date="2017-12" db="EMBL/GenBank/DDBJ databases">
        <title>Phylogenetic diversity of female urinary microbiome.</title>
        <authorList>
            <person name="Thomas-White K."/>
            <person name="Wolfe A.J."/>
        </authorList>
    </citation>
    <scope>NUCLEOTIDE SEQUENCE [LARGE SCALE GENOMIC DNA]</scope>
    <source>
        <strain evidence="3 4">UMB0777</strain>
    </source>
</reference>
<dbReference type="InterPro" id="IPR002878">
    <property type="entry name" value="ChsH2_C"/>
</dbReference>
<dbReference type="PANTHER" id="PTHR42993">
    <property type="entry name" value="MAOC-LIKE DEHYDRATASE DOMAIN-CONTAINING PROTEIN"/>
    <property type="match status" value="1"/>
</dbReference>
<gene>
    <name evidence="3" type="ORF">CYJ73_15615</name>
</gene>
<dbReference type="InterPro" id="IPR012340">
    <property type="entry name" value="NA-bd_OB-fold"/>
</dbReference>
<evidence type="ECO:0000259" key="1">
    <source>
        <dbReference type="Pfam" id="PF01796"/>
    </source>
</evidence>